<evidence type="ECO:0000313" key="1">
    <source>
        <dbReference type="EMBL" id="RHW18205.1"/>
    </source>
</evidence>
<dbReference type="AlphaFoldDB" id="A0A396S461"/>
<comment type="caution">
    <text evidence="1">The sequence shown here is derived from an EMBL/GenBank/DDBJ whole genome shotgun (WGS) entry which is preliminary data.</text>
</comment>
<gene>
    <name evidence="1" type="ORF">D1610_06915</name>
</gene>
<organism evidence="1 2">
    <name type="scientific">Sphingomonas gilva</name>
    <dbReference type="NCBI Taxonomy" id="2305907"/>
    <lineage>
        <taxon>Bacteria</taxon>
        <taxon>Pseudomonadati</taxon>
        <taxon>Pseudomonadota</taxon>
        <taxon>Alphaproteobacteria</taxon>
        <taxon>Sphingomonadales</taxon>
        <taxon>Sphingomonadaceae</taxon>
        <taxon>Sphingomonas</taxon>
    </lineage>
</organism>
<evidence type="ECO:0000313" key="2">
    <source>
        <dbReference type="Proteomes" id="UP000266693"/>
    </source>
</evidence>
<sequence>MLGTAACSPGGQAAPGNAVEEVAVGNDSIPRAPSTPGTPKNWAGPQQKILAQTLVDELAAAHPEVVSITIHAVPPGLSEYSMIAGTFPDRIGNMSSPGDIITAKKGATQVESKWGTENYGKKVSIVLPLKNKVGDYIPVAMVVAFKQSPDSGKIDTDFMQPGIVIRDGLNSRIENAEALFSPV</sequence>
<protein>
    <submittedName>
        <fullName evidence="1">Uncharacterized protein</fullName>
    </submittedName>
</protein>
<dbReference type="EMBL" id="QWLV01000002">
    <property type="protein sequence ID" value="RHW18205.1"/>
    <property type="molecule type" value="Genomic_DNA"/>
</dbReference>
<accession>A0A396S461</accession>
<proteinExistence type="predicted"/>
<dbReference type="Proteomes" id="UP000266693">
    <property type="component" value="Unassembled WGS sequence"/>
</dbReference>
<keyword evidence="2" id="KW-1185">Reference proteome</keyword>
<reference evidence="1 2" key="1">
    <citation type="submission" date="2018-08" db="EMBL/GenBank/DDBJ databases">
        <title>The multiple taxonomic identification of Sphingomonas gilva.</title>
        <authorList>
            <person name="Zhu D."/>
            <person name="Zheng S."/>
        </authorList>
    </citation>
    <scope>NUCLEOTIDE SEQUENCE [LARGE SCALE GENOMIC DNA]</scope>
    <source>
        <strain evidence="1 2">ZDH117</strain>
    </source>
</reference>
<name>A0A396S461_9SPHN</name>